<protein>
    <recommendedName>
        <fullName evidence="4 5">Segregation and condensation protein A</fullName>
    </recommendedName>
</protein>
<dbReference type="RefSeq" id="WP_204497225.1">
    <property type="nucleotide sequence ID" value="NZ_JAFBDR010000001.1"/>
</dbReference>
<evidence type="ECO:0000256" key="1">
    <source>
        <dbReference type="ARBA" id="ARBA00022618"/>
    </source>
</evidence>
<keyword evidence="3 5" id="KW-0131">Cell cycle</keyword>
<gene>
    <name evidence="5" type="primary">scpA</name>
    <name evidence="6" type="ORF">JOC48_000245</name>
</gene>
<evidence type="ECO:0000256" key="5">
    <source>
        <dbReference type="HAMAP-Rule" id="MF_01805"/>
    </source>
</evidence>
<dbReference type="EMBL" id="JAFBDR010000001">
    <property type="protein sequence ID" value="MBM7569776.1"/>
    <property type="molecule type" value="Genomic_DNA"/>
</dbReference>
<dbReference type="Gene3D" id="6.10.250.2410">
    <property type="match status" value="1"/>
</dbReference>
<dbReference type="PANTHER" id="PTHR33969">
    <property type="entry name" value="SEGREGATION AND CONDENSATION PROTEIN A"/>
    <property type="match status" value="1"/>
</dbReference>
<dbReference type="HAMAP" id="MF_01805">
    <property type="entry name" value="ScpA"/>
    <property type="match status" value="1"/>
</dbReference>
<comment type="caution">
    <text evidence="6">The sequence shown here is derived from an EMBL/GenBank/DDBJ whole genome shotgun (WGS) entry which is preliminary data.</text>
</comment>
<dbReference type="Proteomes" id="UP001296943">
    <property type="component" value="Unassembled WGS sequence"/>
</dbReference>
<comment type="function">
    <text evidence="5">Participates in chromosomal partition during cell division. May act via the formation of a condensin-like complex containing Smc and ScpB that pull DNA away from mid-cell into both cell halves.</text>
</comment>
<organism evidence="6 7">
    <name type="scientific">Aquibacillus albus</name>
    <dbReference type="NCBI Taxonomy" id="1168171"/>
    <lineage>
        <taxon>Bacteria</taxon>
        <taxon>Bacillati</taxon>
        <taxon>Bacillota</taxon>
        <taxon>Bacilli</taxon>
        <taxon>Bacillales</taxon>
        <taxon>Bacillaceae</taxon>
        <taxon>Aquibacillus</taxon>
    </lineage>
</organism>
<dbReference type="InterPro" id="IPR003768">
    <property type="entry name" value="ScpA"/>
</dbReference>
<dbReference type="Gene3D" id="1.10.10.580">
    <property type="entry name" value="Structural maintenance of chromosome 1. Chain E"/>
    <property type="match status" value="1"/>
</dbReference>
<dbReference type="PANTHER" id="PTHR33969:SF2">
    <property type="entry name" value="SEGREGATION AND CONDENSATION PROTEIN A"/>
    <property type="match status" value="1"/>
</dbReference>
<name>A0ABS2MVA9_9BACI</name>
<comment type="subunit">
    <text evidence="5">Component of a cohesin-like complex composed of ScpA, ScpB and the Smc homodimer, in which ScpA and ScpB bind to the head domain of Smc. The presence of the three proteins is required for the association of the complex with DNA.</text>
</comment>
<keyword evidence="1 5" id="KW-0132">Cell division</keyword>
<keyword evidence="5" id="KW-0963">Cytoplasm</keyword>
<reference evidence="6 7" key="1">
    <citation type="submission" date="2021-01" db="EMBL/GenBank/DDBJ databases">
        <title>Genomic Encyclopedia of Type Strains, Phase IV (KMG-IV): sequencing the most valuable type-strain genomes for metagenomic binning, comparative biology and taxonomic classification.</title>
        <authorList>
            <person name="Goeker M."/>
        </authorList>
    </citation>
    <scope>NUCLEOTIDE SEQUENCE [LARGE SCALE GENOMIC DNA]</scope>
    <source>
        <strain evidence="6 7">DSM 23711</strain>
    </source>
</reference>
<comment type="subcellular location">
    <subcellularLocation>
        <location evidence="5">Cytoplasm</location>
    </subcellularLocation>
    <text evidence="5">Associated with two foci at the outer edges of the nucleoid region in young cells, and at four foci within both cell halves in older cells.</text>
</comment>
<evidence type="ECO:0000256" key="3">
    <source>
        <dbReference type="ARBA" id="ARBA00023306"/>
    </source>
</evidence>
<accession>A0ABS2MVA9</accession>
<proteinExistence type="inferred from homology"/>
<keyword evidence="7" id="KW-1185">Reference proteome</keyword>
<dbReference type="InterPro" id="IPR023093">
    <property type="entry name" value="ScpA-like_C"/>
</dbReference>
<comment type="similarity">
    <text evidence="5">Belongs to the ScpA family.</text>
</comment>
<sequence length="248" mass="29619">MHSTYQVKLDAFEGPLDLLLHLINQYEIDIYDIPVAQITEQYMVYIRTMQQLELNIASEYLVMAATLLAIKSQQLLPNQELELEDEQYEEDPREELMRRLIEYRKYKDAAYQLKEKELDANQIYTRPPKAFEEFNEKPTVVQGELSIYDMIAAMSKVFQRKQWNQPIETKIQRSEIPIKQRMEEVLVQVRKKKTGVKFFELFPFPSRSHIVVTFIAILELMKSREIYCVQENHFEELLVYDMEGGYWN</sequence>
<evidence type="ECO:0000313" key="7">
    <source>
        <dbReference type="Proteomes" id="UP001296943"/>
    </source>
</evidence>
<dbReference type="Pfam" id="PF02616">
    <property type="entry name" value="SMC_ScpA"/>
    <property type="match status" value="1"/>
</dbReference>
<keyword evidence="2 5" id="KW-0159">Chromosome partition</keyword>
<evidence type="ECO:0000256" key="4">
    <source>
        <dbReference type="ARBA" id="ARBA00044777"/>
    </source>
</evidence>
<evidence type="ECO:0000313" key="6">
    <source>
        <dbReference type="EMBL" id="MBM7569776.1"/>
    </source>
</evidence>
<dbReference type="NCBIfam" id="NF000995">
    <property type="entry name" value="PRK00104.1-4"/>
    <property type="match status" value="1"/>
</dbReference>
<evidence type="ECO:0000256" key="2">
    <source>
        <dbReference type="ARBA" id="ARBA00022829"/>
    </source>
</evidence>